<accession>A0ABV5EVZ3</accession>
<comment type="similarity">
    <text evidence="2">Belongs to the peptidase C59 family.</text>
</comment>
<name>A0ABV5EVZ3_9MICO</name>
<keyword evidence="4" id="KW-0443">Lipid metabolism</keyword>
<evidence type="ECO:0000256" key="1">
    <source>
        <dbReference type="ARBA" id="ARBA00004860"/>
    </source>
</evidence>
<dbReference type="Pfam" id="PF02275">
    <property type="entry name" value="CBAH"/>
    <property type="match status" value="1"/>
</dbReference>
<proteinExistence type="inferred from homology"/>
<evidence type="ECO:0000256" key="6">
    <source>
        <dbReference type="ARBA" id="ARBA00044804"/>
    </source>
</evidence>
<evidence type="ECO:0000256" key="8">
    <source>
        <dbReference type="ARBA" id="ARBA00047285"/>
    </source>
</evidence>
<dbReference type="EMBL" id="JBHLHV010000003">
    <property type="protein sequence ID" value="MFB8894143.1"/>
    <property type="molecule type" value="Genomic_DNA"/>
</dbReference>
<dbReference type="PANTHER" id="PTHR35527">
    <property type="entry name" value="CHOLOYLGLYCINE HYDROLASE"/>
    <property type="match status" value="1"/>
</dbReference>
<keyword evidence="12" id="KW-1185">Reference proteome</keyword>
<evidence type="ECO:0000259" key="10">
    <source>
        <dbReference type="Pfam" id="PF02275"/>
    </source>
</evidence>
<dbReference type="EC" id="3.5.1.24" evidence="5"/>
<feature type="domain" description="Choloylglycine hydrolase/NAAA C-terminal" evidence="10">
    <location>
        <begin position="2"/>
        <end position="312"/>
    </location>
</feature>
<dbReference type="InterPro" id="IPR052193">
    <property type="entry name" value="Peptidase_C59"/>
</dbReference>
<sequence length="325" mass="36208">MCTGVSYTTRDHYFGRNLDLEFSYHEEVVVTPRNFPFRFRRVDPLETHHAIIGIATIADGFPLYYDAVNERGLGMAGLNFPDNADYKPEAPGSTNIASFEFIPWVLGRFETVDEVEAALAGVTIVDVSFSDAFPASPLHWIIADRSRSITVESVREGLRVYDNPVGVLTNNPTFDIQLFGLNNYMHLSTYPPENHFSPELPLDRYSRGMGAIGLPGDLSSSSRFVKAAFTRMNSVAGESESESISQFFQILGSVAQQRGCVHVGEEGKFEITIYSSCCNTDTGVYYYTTYENSQVSGVDMHREDLDADALVHYPLVTGQQINMQN</sequence>
<dbReference type="InterPro" id="IPR047711">
    <property type="entry name" value="CBAH"/>
</dbReference>
<dbReference type="NCBIfam" id="NF038245">
    <property type="entry name" value="bile_salt_hydro"/>
    <property type="match status" value="1"/>
</dbReference>
<reference evidence="11 12" key="1">
    <citation type="submission" date="2024-08" db="EMBL/GenBank/DDBJ databases">
        <title>Heavy metals resistant antinobacteria isolated from wastewater.</title>
        <authorList>
            <person name="Roman Ponce B."/>
            <person name="Blanco Mercado M.A."/>
            <person name="Avila Aldana I.N."/>
            <person name="Morales Arrieta S."/>
        </authorList>
    </citation>
    <scope>NUCLEOTIDE SEQUENCE [LARGE SCALE GENOMIC DNA]</scope>
    <source>
        <strain evidence="12">sma-1</strain>
    </source>
</reference>
<evidence type="ECO:0000256" key="4">
    <source>
        <dbReference type="ARBA" id="ARBA00023098"/>
    </source>
</evidence>
<comment type="caution">
    <text evidence="11">The sequence shown here is derived from an EMBL/GenBank/DDBJ whole genome shotgun (WGS) entry which is preliminary data.</text>
</comment>
<dbReference type="Gene3D" id="3.60.60.10">
    <property type="entry name" value="Penicillin V Acylase, Chain A"/>
    <property type="match status" value="1"/>
</dbReference>
<comment type="pathway">
    <text evidence="1">Lipid metabolism; bile acid biosynthesis.</text>
</comment>
<dbReference type="SUPFAM" id="SSF56235">
    <property type="entry name" value="N-terminal nucleophile aminohydrolases (Ntn hydrolases)"/>
    <property type="match status" value="1"/>
</dbReference>
<evidence type="ECO:0000256" key="9">
    <source>
        <dbReference type="ARBA" id="ARBA00048897"/>
    </source>
</evidence>
<keyword evidence="3 11" id="KW-0378">Hydrolase</keyword>
<evidence type="ECO:0000256" key="7">
    <source>
        <dbReference type="ARBA" id="ARBA00044806"/>
    </source>
</evidence>
<evidence type="ECO:0000256" key="5">
    <source>
        <dbReference type="ARBA" id="ARBA00044769"/>
    </source>
</evidence>
<gene>
    <name evidence="11" type="primary">bsh</name>
    <name evidence="11" type="ORF">AB7P39_14935</name>
</gene>
<evidence type="ECO:0000256" key="3">
    <source>
        <dbReference type="ARBA" id="ARBA00022801"/>
    </source>
</evidence>
<comment type="catalytic activity">
    <reaction evidence="8">
        <text>cholate + taurine = taurocholate + H2O</text>
        <dbReference type="Rhea" id="RHEA:47108"/>
        <dbReference type="ChEBI" id="CHEBI:15377"/>
        <dbReference type="ChEBI" id="CHEBI:29747"/>
        <dbReference type="ChEBI" id="CHEBI:36257"/>
        <dbReference type="ChEBI" id="CHEBI:507393"/>
    </reaction>
    <physiologicalReaction direction="right-to-left" evidence="8">
        <dbReference type="Rhea" id="RHEA:47110"/>
    </physiologicalReaction>
</comment>
<protein>
    <recommendedName>
        <fullName evidence="5">choloylglycine hydrolase</fullName>
        <ecNumber evidence="5">3.5.1.24</ecNumber>
    </recommendedName>
    <alternativeName>
        <fullName evidence="6">Bile salt hydrolase</fullName>
    </alternativeName>
    <alternativeName>
        <fullName evidence="7">Choloylglycine hydrolase</fullName>
    </alternativeName>
</protein>
<evidence type="ECO:0000313" key="11">
    <source>
        <dbReference type="EMBL" id="MFB8894143.1"/>
    </source>
</evidence>
<dbReference type="GO" id="GO:0045302">
    <property type="term" value="F:choloylglycine hydrolase activity"/>
    <property type="evidence" value="ECO:0007669"/>
    <property type="project" value="UniProtKB-EC"/>
</dbReference>
<dbReference type="InterPro" id="IPR029055">
    <property type="entry name" value="Ntn_hydrolases_N"/>
</dbReference>
<dbReference type="RefSeq" id="WP_378720037.1">
    <property type="nucleotide sequence ID" value="NZ_JBHLHV010000003.1"/>
</dbReference>
<dbReference type="CDD" id="cd00542">
    <property type="entry name" value="Ntn_PVA"/>
    <property type="match status" value="1"/>
</dbReference>
<evidence type="ECO:0000256" key="2">
    <source>
        <dbReference type="ARBA" id="ARBA00006625"/>
    </source>
</evidence>
<organism evidence="11 12">
    <name type="scientific">Microbacterium plantarum</name>
    <dbReference type="NCBI Taxonomy" id="1816425"/>
    <lineage>
        <taxon>Bacteria</taxon>
        <taxon>Bacillati</taxon>
        <taxon>Actinomycetota</taxon>
        <taxon>Actinomycetes</taxon>
        <taxon>Micrococcales</taxon>
        <taxon>Microbacteriaceae</taxon>
        <taxon>Microbacterium</taxon>
    </lineage>
</organism>
<dbReference type="InterPro" id="IPR029132">
    <property type="entry name" value="CBAH/NAAA_C"/>
</dbReference>
<dbReference type="PANTHER" id="PTHR35527:SF2">
    <property type="entry name" value="HYDROLASE"/>
    <property type="match status" value="1"/>
</dbReference>
<evidence type="ECO:0000313" key="12">
    <source>
        <dbReference type="Proteomes" id="UP001589643"/>
    </source>
</evidence>
<dbReference type="Proteomes" id="UP001589643">
    <property type="component" value="Unassembled WGS sequence"/>
</dbReference>
<comment type="catalytic activity">
    <reaction evidence="9">
        <text>taurodeoxycholate + H2O = deoxycholate + taurine</text>
        <dbReference type="Rhea" id="RHEA:47556"/>
        <dbReference type="ChEBI" id="CHEBI:15377"/>
        <dbReference type="ChEBI" id="CHEBI:23614"/>
        <dbReference type="ChEBI" id="CHEBI:36261"/>
        <dbReference type="ChEBI" id="CHEBI:507393"/>
    </reaction>
    <physiologicalReaction direction="left-to-right" evidence="9">
        <dbReference type="Rhea" id="RHEA:47557"/>
    </physiologicalReaction>
</comment>